<feature type="region of interest" description="Disordered" evidence="2">
    <location>
        <begin position="477"/>
        <end position="506"/>
    </location>
</feature>
<evidence type="ECO:0000256" key="1">
    <source>
        <dbReference type="SAM" id="Coils"/>
    </source>
</evidence>
<feature type="region of interest" description="Disordered" evidence="2">
    <location>
        <begin position="1"/>
        <end position="61"/>
    </location>
</feature>
<gene>
    <name evidence="3" type="ORF">URODEC1_LOCUS55988</name>
</gene>
<sequence length="506" mass="53368">MEPNTSFSTAAAGTSPAIADQGLPSELAQSLLSPRSSFQPPPPPGLFSASGSNSSLPAMGGGGSLSIHGHATSQFLPSSSFFPDAGTLHMTAGGDIFTQPQLEAPPATHLTAPQAGEPWQLPAGQPSLWTAPPGFPAYPADGAFPGFAGAESALLEQTAALAFFAPPPPPGPVPPPPGSDGGAGSAQPPPSDYELPPLPASLRIPSPAEASSYNMSSSIVGGSVKPWHYGASAMDVGGASGSNFVQPFSNNSMLAPCLVKQEPIDDDTAVPRDPVFISLVDDGGEDELDQDAIPYSFADGSSSMGAYQSSSLLVPMMPLSSSVMAGGSSSRSDAGGVIFTDAEKEILMKDKKLQELMNTDPKKVQRIIANRMGFAKRKAAKEMQTRELERLVETMKTKCDTMSAQLQLLEKRCGELETQHKEMSMMAQEMEQQSMQKDAVRETLQAQILTLNHIKLNNAQQMNSQMMIDENSALGAHGLQQHQESRQITDGSTSHMNNDLHHQMSP</sequence>
<feature type="compositionally biased region" description="Low complexity" evidence="2">
    <location>
        <begin position="29"/>
        <end position="38"/>
    </location>
</feature>
<keyword evidence="4" id="KW-1185">Reference proteome</keyword>
<feature type="compositionally biased region" description="Polar residues" evidence="2">
    <location>
        <begin position="480"/>
        <end position="497"/>
    </location>
</feature>
<feature type="compositionally biased region" description="Pro residues" evidence="2">
    <location>
        <begin position="165"/>
        <end position="178"/>
    </location>
</feature>
<feature type="compositionally biased region" description="Polar residues" evidence="2">
    <location>
        <begin position="1"/>
        <end position="12"/>
    </location>
</feature>
<dbReference type="PANTHER" id="PTHR13690">
    <property type="entry name" value="TRANSCRIPTION FACTOR POSF21-RELATED"/>
    <property type="match status" value="1"/>
</dbReference>
<dbReference type="EMBL" id="OZ075131">
    <property type="protein sequence ID" value="CAL4981104.1"/>
    <property type="molecule type" value="Genomic_DNA"/>
</dbReference>
<reference evidence="4" key="1">
    <citation type="submission" date="2024-06" db="EMBL/GenBank/DDBJ databases">
        <authorList>
            <person name="Ryan C."/>
        </authorList>
    </citation>
    <scope>NUCLEOTIDE SEQUENCE [LARGE SCALE GENOMIC DNA]</scope>
</reference>
<evidence type="ECO:0000313" key="3">
    <source>
        <dbReference type="EMBL" id="CAL4981104.1"/>
    </source>
</evidence>
<organism evidence="3 4">
    <name type="scientific">Urochloa decumbens</name>
    <dbReference type="NCBI Taxonomy" id="240449"/>
    <lineage>
        <taxon>Eukaryota</taxon>
        <taxon>Viridiplantae</taxon>
        <taxon>Streptophyta</taxon>
        <taxon>Embryophyta</taxon>
        <taxon>Tracheophyta</taxon>
        <taxon>Spermatophyta</taxon>
        <taxon>Magnoliopsida</taxon>
        <taxon>Liliopsida</taxon>
        <taxon>Poales</taxon>
        <taxon>Poaceae</taxon>
        <taxon>PACMAD clade</taxon>
        <taxon>Panicoideae</taxon>
        <taxon>Panicodae</taxon>
        <taxon>Paniceae</taxon>
        <taxon>Melinidinae</taxon>
        <taxon>Urochloa</taxon>
    </lineage>
</organism>
<feature type="region of interest" description="Disordered" evidence="2">
    <location>
        <begin position="107"/>
        <end position="126"/>
    </location>
</feature>
<evidence type="ECO:0000256" key="2">
    <source>
        <dbReference type="SAM" id="MobiDB-lite"/>
    </source>
</evidence>
<reference evidence="3 4" key="2">
    <citation type="submission" date="2024-10" db="EMBL/GenBank/DDBJ databases">
        <authorList>
            <person name="Ryan C."/>
        </authorList>
    </citation>
    <scope>NUCLEOTIDE SEQUENCE [LARGE SCALE GENOMIC DNA]</scope>
</reference>
<dbReference type="Proteomes" id="UP001497457">
    <property type="component" value="Chromosome 21rd"/>
</dbReference>
<feature type="compositionally biased region" description="Pro residues" evidence="2">
    <location>
        <begin position="187"/>
        <end position="199"/>
    </location>
</feature>
<feature type="coiled-coil region" evidence="1">
    <location>
        <begin position="392"/>
        <end position="433"/>
    </location>
</feature>
<dbReference type="PANTHER" id="PTHR13690:SF124">
    <property type="entry name" value="TRANSCRIPTION FACTOR RF2A"/>
    <property type="match status" value="1"/>
</dbReference>
<evidence type="ECO:0000313" key="4">
    <source>
        <dbReference type="Proteomes" id="UP001497457"/>
    </source>
</evidence>
<proteinExistence type="predicted"/>
<evidence type="ECO:0008006" key="5">
    <source>
        <dbReference type="Google" id="ProtNLM"/>
    </source>
</evidence>
<keyword evidence="1" id="KW-0175">Coiled coil</keyword>
<feature type="region of interest" description="Disordered" evidence="2">
    <location>
        <begin position="163"/>
        <end position="204"/>
    </location>
</feature>
<name>A0ABC9AP19_9POAL</name>
<accession>A0ABC9AP19</accession>
<dbReference type="AlphaFoldDB" id="A0ABC9AP19"/>
<protein>
    <recommendedName>
        <fullName evidence="5">BZIP domain-containing protein</fullName>
    </recommendedName>
</protein>